<feature type="non-terminal residue" evidence="2">
    <location>
        <position position="1"/>
    </location>
</feature>
<reference evidence="2" key="1">
    <citation type="submission" date="2013-12" db="EMBL/GenBank/DDBJ databases">
        <title>The Genome Sequence of Aphanomyces invadans NJM9701.</title>
        <authorList>
            <consortium name="The Broad Institute Genomics Platform"/>
            <person name="Russ C."/>
            <person name="Tyler B."/>
            <person name="van West P."/>
            <person name="Dieguez-Uribeondo J."/>
            <person name="Young S.K."/>
            <person name="Zeng Q."/>
            <person name="Gargeya S."/>
            <person name="Fitzgerald M."/>
            <person name="Abouelleil A."/>
            <person name="Alvarado L."/>
            <person name="Chapman S.B."/>
            <person name="Gainer-Dewar J."/>
            <person name="Goldberg J."/>
            <person name="Griggs A."/>
            <person name="Gujja S."/>
            <person name="Hansen M."/>
            <person name="Howarth C."/>
            <person name="Imamovic A."/>
            <person name="Ireland A."/>
            <person name="Larimer J."/>
            <person name="McCowan C."/>
            <person name="Murphy C."/>
            <person name="Pearson M."/>
            <person name="Poon T.W."/>
            <person name="Priest M."/>
            <person name="Roberts A."/>
            <person name="Saif S."/>
            <person name="Shea T."/>
            <person name="Sykes S."/>
            <person name="Wortman J."/>
            <person name="Nusbaum C."/>
            <person name="Birren B."/>
        </authorList>
    </citation>
    <scope>NUCLEOTIDE SEQUENCE [LARGE SCALE GENOMIC DNA]</scope>
    <source>
        <strain evidence="2">NJM9701</strain>
    </source>
</reference>
<dbReference type="GeneID" id="20091397"/>
<dbReference type="RefSeq" id="XP_008880414.1">
    <property type="nucleotide sequence ID" value="XM_008882192.1"/>
</dbReference>
<feature type="region of interest" description="Disordered" evidence="1">
    <location>
        <begin position="1"/>
        <end position="41"/>
    </location>
</feature>
<dbReference type="AlphaFoldDB" id="A0A024TC96"/>
<evidence type="ECO:0000256" key="1">
    <source>
        <dbReference type="SAM" id="MobiDB-lite"/>
    </source>
</evidence>
<feature type="compositionally biased region" description="Basic and acidic residues" evidence="1">
    <location>
        <begin position="20"/>
        <end position="41"/>
    </location>
</feature>
<evidence type="ECO:0000313" key="2">
    <source>
        <dbReference type="EMBL" id="ETV90932.1"/>
    </source>
</evidence>
<dbReference type="OrthoDB" id="77659at2759"/>
<gene>
    <name evidence="2" type="ORF">H310_14347</name>
</gene>
<sequence length="130" mass="15262">RVAADMDFSLQLNPQDPPDVDDRPSYYTRNREQVRESQRLYRESNREKIRAIHRAYYLKNREKITAYKRQRWHQRKAVAIHDDGSDHSANPSTNCMYKCNNVPPRPSNGCQTFECCATAPKMQLGFLLNT</sequence>
<organism evidence="2">
    <name type="scientific">Aphanomyces invadans</name>
    <dbReference type="NCBI Taxonomy" id="157072"/>
    <lineage>
        <taxon>Eukaryota</taxon>
        <taxon>Sar</taxon>
        <taxon>Stramenopiles</taxon>
        <taxon>Oomycota</taxon>
        <taxon>Saprolegniomycetes</taxon>
        <taxon>Saprolegniales</taxon>
        <taxon>Verrucalvaceae</taxon>
        <taxon>Aphanomyces</taxon>
    </lineage>
</organism>
<dbReference type="EMBL" id="KI914018">
    <property type="protein sequence ID" value="ETV90932.1"/>
    <property type="molecule type" value="Genomic_DNA"/>
</dbReference>
<proteinExistence type="predicted"/>
<protein>
    <submittedName>
        <fullName evidence="2">Uncharacterized protein</fullName>
    </submittedName>
</protein>
<name>A0A024TC96_9STRA</name>
<accession>A0A024TC96</accession>
<dbReference type="VEuPathDB" id="FungiDB:H310_14347"/>